<dbReference type="EMBL" id="BEXA01000009">
    <property type="protein sequence ID" value="GAY74363.1"/>
    <property type="molecule type" value="Genomic_DNA"/>
</dbReference>
<keyword evidence="3" id="KW-1185">Reference proteome</keyword>
<evidence type="ECO:0000256" key="1">
    <source>
        <dbReference type="SAM" id="MobiDB-lite"/>
    </source>
</evidence>
<evidence type="ECO:0000313" key="2">
    <source>
        <dbReference type="EMBL" id="GAY74363.1"/>
    </source>
</evidence>
<comment type="caution">
    <text evidence="2">The sequence shown here is derived from an EMBL/GenBank/DDBJ whole genome shotgun (WGS) entry which is preliminary data.</text>
</comment>
<name>A0A401FPU0_9LACO</name>
<gene>
    <name evidence="2" type="ORF">NBRC111893_2509</name>
</gene>
<accession>A0A401FPU0</accession>
<dbReference type="RefSeq" id="WP_160114493.1">
    <property type="nucleotide sequence ID" value="NZ_BEXA01000009.1"/>
</dbReference>
<feature type="region of interest" description="Disordered" evidence="1">
    <location>
        <begin position="25"/>
        <end position="54"/>
    </location>
</feature>
<reference evidence="2 3" key="1">
    <citation type="submission" date="2017-11" db="EMBL/GenBank/DDBJ databases">
        <title>Draft Genome Sequence of Lactobacillus curieae NBRC 111893 isolated from Koso, a Japanese sugar-Vegetable Fermented Beverage.</title>
        <authorList>
            <person name="Chiou T.Y."/>
            <person name="Oshima K."/>
            <person name="Suda W."/>
            <person name="Hattori M."/>
            <person name="Takahashi T."/>
        </authorList>
    </citation>
    <scope>NUCLEOTIDE SEQUENCE [LARGE SCALE GENOMIC DNA]</scope>
    <source>
        <strain evidence="2 3">NBRC111893</strain>
    </source>
</reference>
<dbReference type="OrthoDB" id="2323366at2"/>
<sequence length="54" mass="5747">MNDLGHVIPATTASAKVEEAYQNYKSNGGDIHQPVKPTQVAADPDPIETVKEGN</sequence>
<dbReference type="Proteomes" id="UP000286974">
    <property type="component" value="Unassembled WGS sequence"/>
</dbReference>
<dbReference type="AlphaFoldDB" id="A0A401FPU0"/>
<protein>
    <submittedName>
        <fullName evidence="2">Uncharacterized protein</fullName>
    </submittedName>
</protein>
<evidence type="ECO:0000313" key="3">
    <source>
        <dbReference type="Proteomes" id="UP000286974"/>
    </source>
</evidence>
<proteinExistence type="predicted"/>
<organism evidence="2 3">
    <name type="scientific">Lentilactobacillus kosonis</name>
    <dbReference type="NCBI Taxonomy" id="2810561"/>
    <lineage>
        <taxon>Bacteria</taxon>
        <taxon>Bacillati</taxon>
        <taxon>Bacillota</taxon>
        <taxon>Bacilli</taxon>
        <taxon>Lactobacillales</taxon>
        <taxon>Lactobacillaceae</taxon>
        <taxon>Lentilactobacillus</taxon>
    </lineage>
</organism>